<keyword evidence="6" id="KW-1185">Reference proteome</keyword>
<feature type="region of interest" description="Disordered" evidence="4">
    <location>
        <begin position="115"/>
        <end position="139"/>
    </location>
</feature>
<dbReference type="UniPathway" id="UPA00917"/>
<dbReference type="InterPro" id="IPR010123">
    <property type="entry name" value="PHA_synth_III_E"/>
</dbReference>
<evidence type="ECO:0000256" key="2">
    <source>
        <dbReference type="ARBA" id="ARBA00019066"/>
    </source>
</evidence>
<dbReference type="AlphaFoldDB" id="A0A0S3PZP7"/>
<evidence type="ECO:0000313" key="6">
    <source>
        <dbReference type="Proteomes" id="UP000236884"/>
    </source>
</evidence>
<keyword evidence="3" id="KW-0583">PHB biosynthesis</keyword>
<dbReference type="GO" id="GO:0042619">
    <property type="term" value="P:poly-hydroxybutyrate biosynthetic process"/>
    <property type="evidence" value="ECO:0007669"/>
    <property type="project" value="UniProtKB-KW"/>
</dbReference>
<dbReference type="Pfam" id="PF09712">
    <property type="entry name" value="PHA_synth_III_E"/>
    <property type="match status" value="1"/>
</dbReference>
<gene>
    <name evidence="5" type="ORF">GJW-30_1_03920</name>
</gene>
<accession>A0A0S3PZP7</accession>
<comment type="pathway">
    <text evidence="1">Biopolymer metabolism; poly-(R)-3-hydroxybutanoate biosynthesis.</text>
</comment>
<dbReference type="RefSeq" id="WP_096358071.1">
    <property type="nucleotide sequence ID" value="NZ_AP014946.1"/>
</dbReference>
<evidence type="ECO:0000313" key="5">
    <source>
        <dbReference type="EMBL" id="BAT61363.1"/>
    </source>
</evidence>
<protein>
    <recommendedName>
        <fullName evidence="2">Poly(3-hydroxyalkanoate) polymerase subunit PhaE</fullName>
    </recommendedName>
</protein>
<evidence type="ECO:0000256" key="4">
    <source>
        <dbReference type="SAM" id="MobiDB-lite"/>
    </source>
</evidence>
<evidence type="ECO:0000256" key="3">
    <source>
        <dbReference type="ARBA" id="ARBA00022752"/>
    </source>
</evidence>
<dbReference type="EMBL" id="AP014946">
    <property type="protein sequence ID" value="BAT61363.1"/>
    <property type="molecule type" value="Genomic_DNA"/>
</dbReference>
<proteinExistence type="predicted"/>
<dbReference type="KEGG" id="vgo:GJW-30_1_03920"/>
<reference evidence="5 6" key="1">
    <citation type="submission" date="2015-08" db="EMBL/GenBank/DDBJ databases">
        <title>Investigation of the bacterial diversity of lava forest soil.</title>
        <authorList>
            <person name="Lee J.S."/>
        </authorList>
    </citation>
    <scope>NUCLEOTIDE SEQUENCE [LARGE SCALE GENOMIC DNA]</scope>
    <source>
        <strain evidence="5 6">GJW-30</strain>
    </source>
</reference>
<sequence>MADQNDAKPEQKEAPKLDPQAAFRDVMAQWEKGFNKLANDTMGTEVFAQAMHKFTNVPMGMQNQLGEMIGRYLAALNLPSRAEMVNIGERMKSMEASLARIEARLVSVTNAAAAEAISTAPPTSKPPRTKKPPSAEGSA</sequence>
<organism evidence="5 6">
    <name type="scientific">Variibacter gotjawalensis</name>
    <dbReference type="NCBI Taxonomy" id="1333996"/>
    <lineage>
        <taxon>Bacteria</taxon>
        <taxon>Pseudomonadati</taxon>
        <taxon>Pseudomonadota</taxon>
        <taxon>Alphaproteobacteria</taxon>
        <taxon>Hyphomicrobiales</taxon>
        <taxon>Nitrobacteraceae</taxon>
        <taxon>Variibacter</taxon>
    </lineage>
</organism>
<name>A0A0S3PZP7_9BRAD</name>
<evidence type="ECO:0000256" key="1">
    <source>
        <dbReference type="ARBA" id="ARBA00004683"/>
    </source>
</evidence>
<dbReference type="Proteomes" id="UP000236884">
    <property type="component" value="Chromosome"/>
</dbReference>